<protein>
    <recommendedName>
        <fullName evidence="1">F-box domain-containing protein</fullName>
    </recommendedName>
</protein>
<dbReference type="PANTHER" id="PTHR31672:SF13">
    <property type="entry name" value="F-BOX PROTEIN CPR30-LIKE"/>
    <property type="match status" value="1"/>
</dbReference>
<dbReference type="SUPFAM" id="SSF81383">
    <property type="entry name" value="F-box domain"/>
    <property type="match status" value="1"/>
</dbReference>
<dbReference type="PANTHER" id="PTHR31672">
    <property type="entry name" value="BNACNNG10540D PROTEIN"/>
    <property type="match status" value="1"/>
</dbReference>
<feature type="domain" description="F-box" evidence="1">
    <location>
        <begin position="5"/>
        <end position="51"/>
    </location>
</feature>
<evidence type="ECO:0000313" key="3">
    <source>
        <dbReference type="Proteomes" id="UP000434276"/>
    </source>
</evidence>
<dbReference type="PROSITE" id="PS50181">
    <property type="entry name" value="FBOX"/>
    <property type="match status" value="1"/>
</dbReference>
<dbReference type="EMBL" id="CACSHJ010000088">
    <property type="protein sequence ID" value="CAA0359964.1"/>
    <property type="molecule type" value="Genomic_DNA"/>
</dbReference>
<name>A0A5S9WXZ0_ARATH</name>
<evidence type="ECO:0000259" key="1">
    <source>
        <dbReference type="PROSITE" id="PS50181"/>
    </source>
</evidence>
<reference evidence="2 3" key="1">
    <citation type="submission" date="2019-12" db="EMBL/GenBank/DDBJ databases">
        <authorList>
            <person name="Jiao W.-B."/>
            <person name="Schneeberger K."/>
        </authorList>
    </citation>
    <scope>NUCLEOTIDE SEQUENCE [LARGE SCALE GENOMIC DNA]</scope>
    <source>
        <strain evidence="3">cv. C24</strain>
    </source>
</reference>
<dbReference type="AlphaFoldDB" id="A0A5S9WXZ0"/>
<dbReference type="Pfam" id="PF07734">
    <property type="entry name" value="FBA_1"/>
    <property type="match status" value="1"/>
</dbReference>
<dbReference type="InterPro" id="IPR050796">
    <property type="entry name" value="SCF_F-box_component"/>
</dbReference>
<organism evidence="2 3">
    <name type="scientific">Arabidopsis thaliana</name>
    <name type="common">Mouse-ear cress</name>
    <dbReference type="NCBI Taxonomy" id="3702"/>
    <lineage>
        <taxon>Eukaryota</taxon>
        <taxon>Viridiplantae</taxon>
        <taxon>Streptophyta</taxon>
        <taxon>Embryophyta</taxon>
        <taxon>Tracheophyta</taxon>
        <taxon>Spermatophyta</taxon>
        <taxon>Magnoliopsida</taxon>
        <taxon>eudicotyledons</taxon>
        <taxon>Gunneridae</taxon>
        <taxon>Pentapetalae</taxon>
        <taxon>rosids</taxon>
        <taxon>malvids</taxon>
        <taxon>Brassicales</taxon>
        <taxon>Brassicaceae</taxon>
        <taxon>Camelineae</taxon>
        <taxon>Arabidopsis</taxon>
    </lineage>
</organism>
<accession>A0A5S9WXZ0</accession>
<sequence>MKDLTTAMSDLPRDLEEEVLSRVLLASLRAVRTTCKKWNRRLSKYRFTKKYIRKSRSATADKEFLAIMMLDSSLYLINVVIDKIDNENNVESSIERKSKLISVNDADGVDIISVVHYNALLLCLTEEKTPRLVVWNPCRGQSRWIETAYRCGLLE</sequence>
<evidence type="ECO:0000313" key="2">
    <source>
        <dbReference type="EMBL" id="CAA0359964.1"/>
    </source>
</evidence>
<dbReference type="OrthoDB" id="1106385at2759"/>
<dbReference type="InterPro" id="IPR036047">
    <property type="entry name" value="F-box-like_dom_sf"/>
</dbReference>
<dbReference type="Proteomes" id="UP000434276">
    <property type="component" value="Unassembled WGS sequence"/>
</dbReference>
<proteinExistence type="predicted"/>
<gene>
    <name evidence="2" type="ORF">C24_LOCUS7563</name>
</gene>
<dbReference type="InterPro" id="IPR006527">
    <property type="entry name" value="F-box-assoc_dom_typ1"/>
</dbReference>
<dbReference type="InterPro" id="IPR001810">
    <property type="entry name" value="F-box_dom"/>
</dbReference>
<dbReference type="Pfam" id="PF00646">
    <property type="entry name" value="F-box"/>
    <property type="match status" value="1"/>
</dbReference>